<evidence type="ECO:0000313" key="3">
    <source>
        <dbReference type="Proteomes" id="UP001530400"/>
    </source>
</evidence>
<feature type="region of interest" description="Disordered" evidence="1">
    <location>
        <begin position="69"/>
        <end position="100"/>
    </location>
</feature>
<dbReference type="InterPro" id="IPR028994">
    <property type="entry name" value="Integrin_alpha_N"/>
</dbReference>
<feature type="compositionally biased region" description="Basic and acidic residues" evidence="1">
    <location>
        <begin position="85"/>
        <end position="97"/>
    </location>
</feature>
<dbReference type="PANTHER" id="PTHR36220">
    <property type="entry name" value="UNNAMED PRODUCT"/>
    <property type="match status" value="1"/>
</dbReference>
<feature type="compositionally biased region" description="Polar residues" evidence="1">
    <location>
        <begin position="297"/>
        <end position="320"/>
    </location>
</feature>
<proteinExistence type="predicted"/>
<keyword evidence="3" id="KW-1185">Reference proteome</keyword>
<sequence>MEDQDEDDAEIQPTSDAAAAQSPDDVEIKPDQAAVSNSDAHQSITHSMNQVPKFSEEWFKLKEKEISLRNGLSDELGEEETANALKEDESSKEKMSDQVDEVDAPSMIANEDRLHLGCVTDTDPSNKKVEAIADEAQVVAVDDIAAQEPGELNKNHLKLARPEQITSTSDAPLPAGLIDVDDEEVKKNGRLGLEVMPSESAWAPVPVGHKTDDDMEKKLKGGACPEQVLDDSVPIPLTIFEQNNDDLGKKIRAAPSEANNIESNFHGAREDEVPSGNITQLTPRQVGFLDTVHSSEHANTSRVNTSRAHISGTDTSRGTTSHRVVETQRQTYISSLADTSLRPDAIDASIAEIPEAFLVEDEKDVAFAELVPPWWKRKQTYIAGFVVLLIVIGAAVGGVRYTQKRASQNEVIVFVANETTAAPSISLAPSGSQMPSSRPSSCVDRSSMDPQKLEFVYFNLTFPSCEIDGSHAVVVDIHVEEGVAYMYAIFYHLNRGIWEKSQDFIEYLSEGNDTDLEIGIGPWIYESDAYWNDQCAVSMSKDTVFIGVPFMNNGTGTVFVYEFNDRFATWRLLYDAISPEVEMLGARFGQSLDIDNDLAVVSAPGNDTMHVYLRDGSSWKRVTSFDMVNTTDVAVNGDTIAVTARCEVHLFHYNHKSMTVEYQQHVAGKDQDLDPCSSFWGVGSLALSRNHLAVSAHFDRFESQCGDCETYPYSLRGCSKYPIFDVALFYRTDDSENFTFVQLINSTYFELGFGPNLALEEDFLVVGGVGNKSNSFVFNDGYWKESLELETPDQCGFDGYDDEVHISNRDAVVVTDDGVYVYHIEECANSPSSVPSETPTSSPTMSCFMIKIFAEHYHALKPVWSFERLNETNVVEPADILLESPSPTLRPTWGATTNAGDSYDPFKLTYINESTCLKEGRYRFTIYNDPLFYNVTTTDGKLIAEGEKPGFQEATIFQVPFIN</sequence>
<feature type="region of interest" description="Disordered" evidence="1">
    <location>
        <begin position="1"/>
        <end position="49"/>
    </location>
</feature>
<dbReference type="AlphaFoldDB" id="A0ABD3QP03"/>
<dbReference type="Proteomes" id="UP001530400">
    <property type="component" value="Unassembled WGS sequence"/>
</dbReference>
<reference evidence="2 3" key="1">
    <citation type="submission" date="2024-10" db="EMBL/GenBank/DDBJ databases">
        <title>Updated reference genomes for cyclostephanoid diatoms.</title>
        <authorList>
            <person name="Roberts W.R."/>
            <person name="Alverson A.J."/>
        </authorList>
    </citation>
    <scope>NUCLEOTIDE SEQUENCE [LARGE SCALE GENOMIC DNA]</scope>
    <source>
        <strain evidence="2 3">AJA010-31</strain>
    </source>
</reference>
<feature type="compositionally biased region" description="Acidic residues" evidence="1">
    <location>
        <begin position="1"/>
        <end position="10"/>
    </location>
</feature>
<dbReference type="EMBL" id="JALLPJ020000111">
    <property type="protein sequence ID" value="KAL3802128.1"/>
    <property type="molecule type" value="Genomic_DNA"/>
</dbReference>
<dbReference type="PANTHER" id="PTHR36220:SF1">
    <property type="entry name" value="GAMMA TUBULIN COMPLEX COMPONENT C-TERMINAL DOMAIN-CONTAINING PROTEIN"/>
    <property type="match status" value="1"/>
</dbReference>
<protein>
    <submittedName>
        <fullName evidence="2">Uncharacterized protein</fullName>
    </submittedName>
</protein>
<comment type="caution">
    <text evidence="2">The sequence shown here is derived from an EMBL/GenBank/DDBJ whole genome shotgun (WGS) entry which is preliminary data.</text>
</comment>
<evidence type="ECO:0000313" key="2">
    <source>
        <dbReference type="EMBL" id="KAL3802128.1"/>
    </source>
</evidence>
<dbReference type="SUPFAM" id="SSF63825">
    <property type="entry name" value="YWTD domain"/>
    <property type="match status" value="1"/>
</dbReference>
<evidence type="ECO:0000256" key="1">
    <source>
        <dbReference type="SAM" id="MobiDB-lite"/>
    </source>
</evidence>
<gene>
    <name evidence="2" type="ORF">ACHAWO_004221</name>
</gene>
<dbReference type="Gene3D" id="2.130.10.130">
    <property type="entry name" value="Integrin alpha, N-terminal"/>
    <property type="match status" value="1"/>
</dbReference>
<accession>A0ABD3QP03</accession>
<organism evidence="2 3">
    <name type="scientific">Cyclotella atomus</name>
    <dbReference type="NCBI Taxonomy" id="382360"/>
    <lineage>
        <taxon>Eukaryota</taxon>
        <taxon>Sar</taxon>
        <taxon>Stramenopiles</taxon>
        <taxon>Ochrophyta</taxon>
        <taxon>Bacillariophyta</taxon>
        <taxon>Coscinodiscophyceae</taxon>
        <taxon>Thalassiosirophycidae</taxon>
        <taxon>Stephanodiscales</taxon>
        <taxon>Stephanodiscaceae</taxon>
        <taxon>Cyclotella</taxon>
    </lineage>
</organism>
<feature type="compositionally biased region" description="Polar residues" evidence="1">
    <location>
        <begin position="34"/>
        <end position="49"/>
    </location>
</feature>
<feature type="region of interest" description="Disordered" evidence="1">
    <location>
        <begin position="296"/>
        <end position="320"/>
    </location>
</feature>
<name>A0ABD3QP03_9STRA</name>